<evidence type="ECO:0000256" key="2">
    <source>
        <dbReference type="ARBA" id="ARBA00023315"/>
    </source>
</evidence>
<dbReference type="Gene3D" id="3.40.630.30">
    <property type="match status" value="1"/>
</dbReference>
<dbReference type="CDD" id="cd04301">
    <property type="entry name" value="NAT_SF"/>
    <property type="match status" value="1"/>
</dbReference>
<dbReference type="Proteomes" id="UP001597280">
    <property type="component" value="Unassembled WGS sequence"/>
</dbReference>
<protein>
    <submittedName>
        <fullName evidence="4">GNAT family N-acetyltransferase</fullName>
        <ecNumber evidence="4">2.3.-.-</ecNumber>
    </submittedName>
</protein>
<keyword evidence="2 4" id="KW-0012">Acyltransferase</keyword>
<dbReference type="Pfam" id="PF00583">
    <property type="entry name" value="Acetyltransf_1"/>
    <property type="match status" value="1"/>
</dbReference>
<dbReference type="GO" id="GO:0016746">
    <property type="term" value="F:acyltransferase activity"/>
    <property type="evidence" value="ECO:0007669"/>
    <property type="project" value="UniProtKB-KW"/>
</dbReference>
<evidence type="ECO:0000313" key="4">
    <source>
        <dbReference type="EMBL" id="MFD1835504.1"/>
    </source>
</evidence>
<keyword evidence="1 4" id="KW-0808">Transferase</keyword>
<dbReference type="PROSITE" id="PS51186">
    <property type="entry name" value="GNAT"/>
    <property type="match status" value="1"/>
</dbReference>
<gene>
    <name evidence="4" type="ORF">ACFSDA_10500</name>
</gene>
<name>A0ABW4PYW8_9MICO</name>
<proteinExistence type="predicted"/>
<feature type="domain" description="N-acetyltransferase" evidence="3">
    <location>
        <begin position="5"/>
        <end position="156"/>
    </location>
</feature>
<dbReference type="InterPro" id="IPR016181">
    <property type="entry name" value="Acyl_CoA_acyltransferase"/>
</dbReference>
<sequence length="163" mass="17335">MSTDVTVRAADLEDPDLVAFLAAHLAELEPTAPRESRHALDLEGLRSPAVRMWEARVAGQVAGTIALADLGPGHAELKSLRTSPALRGRGIGALLLEVALDDARSRQLGRVSLETGSAPLFDPARRLYARRGFTVCGPFGSYVEDPHSVFMTLELPVAEPAAG</sequence>
<evidence type="ECO:0000256" key="1">
    <source>
        <dbReference type="ARBA" id="ARBA00022679"/>
    </source>
</evidence>
<evidence type="ECO:0000259" key="3">
    <source>
        <dbReference type="PROSITE" id="PS51186"/>
    </source>
</evidence>
<dbReference type="RefSeq" id="WP_343904513.1">
    <property type="nucleotide sequence ID" value="NZ_BAAAIS010000002.1"/>
</dbReference>
<dbReference type="PANTHER" id="PTHR43877:SF5">
    <property type="entry name" value="BLL8307 PROTEIN"/>
    <property type="match status" value="1"/>
</dbReference>
<dbReference type="EC" id="2.3.-.-" evidence="4"/>
<keyword evidence="5" id="KW-1185">Reference proteome</keyword>
<dbReference type="SUPFAM" id="SSF55729">
    <property type="entry name" value="Acyl-CoA N-acyltransferases (Nat)"/>
    <property type="match status" value="1"/>
</dbReference>
<dbReference type="InterPro" id="IPR050832">
    <property type="entry name" value="Bact_Acetyltransf"/>
</dbReference>
<dbReference type="InterPro" id="IPR000182">
    <property type="entry name" value="GNAT_dom"/>
</dbReference>
<organism evidence="4 5">
    <name type="scientific">Brachybacterium rhamnosum</name>
    <dbReference type="NCBI Taxonomy" id="173361"/>
    <lineage>
        <taxon>Bacteria</taxon>
        <taxon>Bacillati</taxon>
        <taxon>Actinomycetota</taxon>
        <taxon>Actinomycetes</taxon>
        <taxon>Micrococcales</taxon>
        <taxon>Dermabacteraceae</taxon>
        <taxon>Brachybacterium</taxon>
    </lineage>
</organism>
<accession>A0ABW4PYW8</accession>
<dbReference type="EMBL" id="JBHUFL010000002">
    <property type="protein sequence ID" value="MFD1835504.1"/>
    <property type="molecule type" value="Genomic_DNA"/>
</dbReference>
<reference evidence="5" key="1">
    <citation type="journal article" date="2019" name="Int. J. Syst. Evol. Microbiol.">
        <title>The Global Catalogue of Microorganisms (GCM) 10K type strain sequencing project: providing services to taxonomists for standard genome sequencing and annotation.</title>
        <authorList>
            <consortium name="The Broad Institute Genomics Platform"/>
            <consortium name="The Broad Institute Genome Sequencing Center for Infectious Disease"/>
            <person name="Wu L."/>
            <person name="Ma J."/>
        </authorList>
    </citation>
    <scope>NUCLEOTIDE SEQUENCE [LARGE SCALE GENOMIC DNA]</scope>
    <source>
        <strain evidence="5">JCM 11650</strain>
    </source>
</reference>
<comment type="caution">
    <text evidence="4">The sequence shown here is derived from an EMBL/GenBank/DDBJ whole genome shotgun (WGS) entry which is preliminary data.</text>
</comment>
<evidence type="ECO:0000313" key="5">
    <source>
        <dbReference type="Proteomes" id="UP001597280"/>
    </source>
</evidence>
<dbReference type="PANTHER" id="PTHR43877">
    <property type="entry name" value="AMINOALKYLPHOSPHONATE N-ACETYLTRANSFERASE-RELATED-RELATED"/>
    <property type="match status" value="1"/>
</dbReference>